<evidence type="ECO:0000313" key="2">
    <source>
        <dbReference type="EMBL" id="MED4128161.1"/>
    </source>
</evidence>
<dbReference type="EMBL" id="JAROAS010000013">
    <property type="protein sequence ID" value="MED4128161.1"/>
    <property type="molecule type" value="Genomic_DNA"/>
</dbReference>
<gene>
    <name evidence="2" type="ORF">P5F74_08485</name>
</gene>
<dbReference type="InterPro" id="IPR024079">
    <property type="entry name" value="MetalloPept_cat_dom_sf"/>
</dbReference>
<evidence type="ECO:0000256" key="1">
    <source>
        <dbReference type="SAM" id="SignalP"/>
    </source>
</evidence>
<feature type="chain" id="PRO_5045608770" description="Peptidase M10 metallopeptidase domain-containing protein" evidence="1">
    <location>
        <begin position="25"/>
        <end position="191"/>
    </location>
</feature>
<accession>A0ABU6NJI5</accession>
<proteinExistence type="predicted"/>
<feature type="signal peptide" evidence="1">
    <location>
        <begin position="1"/>
        <end position="24"/>
    </location>
</feature>
<organism evidence="2 3">
    <name type="scientific">Shouchella miscanthi</name>
    <dbReference type="NCBI Taxonomy" id="2598861"/>
    <lineage>
        <taxon>Bacteria</taxon>
        <taxon>Bacillati</taxon>
        <taxon>Bacillota</taxon>
        <taxon>Bacilli</taxon>
        <taxon>Bacillales</taxon>
        <taxon>Bacillaceae</taxon>
        <taxon>Shouchella</taxon>
    </lineage>
</organism>
<sequence>MKIKFVFIAVALFFTISLSFPLDASAHGSSACKPGSENAGWKVRCNGHGGDDRGVVLYDTTGLSSKYLGYAETGAARLNATGLIGFYKNTFTSNKVKTYRNADDGYNAYVRAWYSFSHITKWEMNFNTYAMNNRTDAANRGTATHEFGHTVGMLDLYNSTNKNKILYGYGNTRTVTTPQAADKTGMKEATK</sequence>
<dbReference type="Gene3D" id="3.40.390.10">
    <property type="entry name" value="Collagenase (Catalytic Domain)"/>
    <property type="match status" value="1"/>
</dbReference>
<keyword evidence="1" id="KW-0732">Signal</keyword>
<keyword evidence="3" id="KW-1185">Reference proteome</keyword>
<protein>
    <recommendedName>
        <fullName evidence="4">Peptidase M10 metallopeptidase domain-containing protein</fullName>
    </recommendedName>
</protein>
<evidence type="ECO:0008006" key="4">
    <source>
        <dbReference type="Google" id="ProtNLM"/>
    </source>
</evidence>
<name>A0ABU6NJI5_9BACI</name>
<dbReference type="Proteomes" id="UP001341820">
    <property type="component" value="Unassembled WGS sequence"/>
</dbReference>
<dbReference type="SUPFAM" id="SSF55486">
    <property type="entry name" value="Metalloproteases ('zincins'), catalytic domain"/>
    <property type="match status" value="1"/>
</dbReference>
<reference evidence="2 3" key="1">
    <citation type="submission" date="2023-03" db="EMBL/GenBank/DDBJ databases">
        <title>Bacillus Genome Sequencing.</title>
        <authorList>
            <person name="Dunlap C."/>
        </authorList>
    </citation>
    <scope>NUCLEOTIDE SEQUENCE [LARGE SCALE GENOMIC DNA]</scope>
    <source>
        <strain evidence="2 3">B-4107</strain>
    </source>
</reference>
<comment type="caution">
    <text evidence="2">The sequence shown here is derived from an EMBL/GenBank/DDBJ whole genome shotgun (WGS) entry which is preliminary data.</text>
</comment>
<dbReference type="RefSeq" id="WP_328236945.1">
    <property type="nucleotide sequence ID" value="NZ_JAROAS010000013.1"/>
</dbReference>
<evidence type="ECO:0000313" key="3">
    <source>
        <dbReference type="Proteomes" id="UP001341820"/>
    </source>
</evidence>